<dbReference type="InterPro" id="IPR036812">
    <property type="entry name" value="NAD(P)_OxRdtase_dom_sf"/>
</dbReference>
<dbReference type="SUPFAM" id="SSF51430">
    <property type="entry name" value="NAD(P)-linked oxidoreductase"/>
    <property type="match status" value="1"/>
</dbReference>
<accession>A0A7S7NL32</accession>
<dbReference type="Proteomes" id="UP000593892">
    <property type="component" value="Chromosome"/>
</dbReference>
<evidence type="ECO:0000313" key="3">
    <source>
        <dbReference type="Proteomes" id="UP000593892"/>
    </source>
</evidence>
<dbReference type="Gene3D" id="3.20.20.100">
    <property type="entry name" value="NADP-dependent oxidoreductase domain"/>
    <property type="match status" value="1"/>
</dbReference>
<evidence type="ECO:0000313" key="2">
    <source>
        <dbReference type="EMBL" id="QOY85638.1"/>
    </source>
</evidence>
<dbReference type="RefSeq" id="WP_194447308.1">
    <property type="nucleotide sequence ID" value="NZ_CP063849.1"/>
</dbReference>
<dbReference type="PANTHER" id="PTHR43312:SF1">
    <property type="entry name" value="NADP-DEPENDENT OXIDOREDUCTASE DOMAIN-CONTAINING PROTEIN"/>
    <property type="match status" value="1"/>
</dbReference>
<dbReference type="InterPro" id="IPR023210">
    <property type="entry name" value="NADP_OxRdtase_dom"/>
</dbReference>
<dbReference type="Pfam" id="PF00248">
    <property type="entry name" value="Aldo_ket_red"/>
    <property type="match status" value="1"/>
</dbReference>
<keyword evidence="3" id="KW-1185">Reference proteome</keyword>
<feature type="domain" description="NADP-dependent oxidoreductase" evidence="1">
    <location>
        <begin position="49"/>
        <end position="236"/>
    </location>
</feature>
<organism evidence="2 3">
    <name type="scientific">Paludibaculum fermentans</name>
    <dbReference type="NCBI Taxonomy" id="1473598"/>
    <lineage>
        <taxon>Bacteria</taxon>
        <taxon>Pseudomonadati</taxon>
        <taxon>Acidobacteriota</taxon>
        <taxon>Terriglobia</taxon>
        <taxon>Bryobacterales</taxon>
        <taxon>Bryobacteraceae</taxon>
        <taxon>Paludibaculum</taxon>
    </lineage>
</organism>
<dbReference type="InterPro" id="IPR053135">
    <property type="entry name" value="AKR2_Oxidoreductase"/>
</dbReference>
<dbReference type="PANTHER" id="PTHR43312">
    <property type="entry name" value="D-THREO-ALDOSE 1-DEHYDROGENASE"/>
    <property type="match status" value="1"/>
</dbReference>
<name>A0A7S7NL32_PALFE</name>
<protein>
    <submittedName>
        <fullName evidence="2">Aldo/keto reductase</fullName>
    </submittedName>
</protein>
<reference evidence="2 3" key="1">
    <citation type="submission" date="2020-10" db="EMBL/GenBank/DDBJ databases">
        <title>Complete genome sequence of Paludibaculum fermentans P105T, a facultatively anaerobic acidobacterium capable of dissimilatory Fe(III) reduction.</title>
        <authorList>
            <person name="Dedysh S.N."/>
            <person name="Beletsky A.V."/>
            <person name="Kulichevskaya I.S."/>
            <person name="Mardanov A.V."/>
            <person name="Ravin N.V."/>
        </authorList>
    </citation>
    <scope>NUCLEOTIDE SEQUENCE [LARGE SCALE GENOMIC DNA]</scope>
    <source>
        <strain evidence="2 3">P105</strain>
    </source>
</reference>
<dbReference type="KEGG" id="pfer:IRI77_22765"/>
<gene>
    <name evidence="2" type="ORF">IRI77_22765</name>
</gene>
<dbReference type="EMBL" id="CP063849">
    <property type="protein sequence ID" value="QOY85638.1"/>
    <property type="molecule type" value="Genomic_DNA"/>
</dbReference>
<dbReference type="CDD" id="cd19100">
    <property type="entry name" value="AKR_unchar"/>
    <property type="match status" value="1"/>
</dbReference>
<dbReference type="AlphaFoldDB" id="A0A7S7NL32"/>
<sequence>MDRREFLGTAVAGTSTAAYGAGTALPRRQYKPGIDLSIIAFGGIVVCHLEQEEANRRVAQAFDRGVNYFDCAPSYFDGEAEIKLGEALQPYRNKVFLAEKTTRRDAKGARQELEQTLKRFHTDHVDLYQFHAVGSMEDVDQILAPGGAAETFVAARKEGKVRHLGFSAHHAPAAIRLMDALELDSVLFPVNVNAWENGGFGPQILAKAKSKGMARMALKALAFGMWPKSLKEGDRKYPKCWYQPIDDREMARQALRFTLNQEITAAVPPGDERIFDLAVDLASAPLPTLTGAELAELKSKVATLDPVFHV</sequence>
<evidence type="ECO:0000259" key="1">
    <source>
        <dbReference type="Pfam" id="PF00248"/>
    </source>
</evidence>
<proteinExistence type="predicted"/>